<evidence type="ECO:0000313" key="3">
    <source>
        <dbReference type="EMBL" id="CAH2266469.1"/>
    </source>
</evidence>
<feature type="chain" id="PRO_5035725886" evidence="2">
    <location>
        <begin position="23"/>
        <end position="300"/>
    </location>
</feature>
<feature type="compositionally biased region" description="Polar residues" evidence="1">
    <location>
        <begin position="83"/>
        <end position="93"/>
    </location>
</feature>
<sequence>MADPRVLFILPLVLILATATQAAELQCYKCQDCEAIEKYEKTAQACTVKIPSTVTPIQSASLVNGLPPSNNNQQESPRKQSQRDTLPSNNNRQESSREQSQRDTLPSNNNQQESPREQSQRDTLPSNNNQQESPREQSQPSPTNKLSNEPPKSSAMLIARCVRVEYKVGGVTKVDRGCSIEETSAKNETICNTIMKDKTSNQTSCIICDKDKCNSAGNLVVGLLPLIMSLLLIKGKLDNADILGQMNLCAPDRFAWRRRRLPLLAVPRGPTNMLNKAPLTRAICSLNDIAERTDLFCTLT</sequence>
<feature type="compositionally biased region" description="Polar residues" evidence="1">
    <location>
        <begin position="60"/>
        <end position="75"/>
    </location>
</feature>
<organism evidence="3 4">
    <name type="scientific">Pararge aegeria aegeria</name>
    <dbReference type="NCBI Taxonomy" id="348720"/>
    <lineage>
        <taxon>Eukaryota</taxon>
        <taxon>Metazoa</taxon>
        <taxon>Ecdysozoa</taxon>
        <taxon>Arthropoda</taxon>
        <taxon>Hexapoda</taxon>
        <taxon>Insecta</taxon>
        <taxon>Pterygota</taxon>
        <taxon>Neoptera</taxon>
        <taxon>Endopterygota</taxon>
        <taxon>Lepidoptera</taxon>
        <taxon>Glossata</taxon>
        <taxon>Ditrysia</taxon>
        <taxon>Papilionoidea</taxon>
        <taxon>Nymphalidae</taxon>
        <taxon>Satyrinae</taxon>
        <taxon>Satyrini</taxon>
        <taxon>Parargina</taxon>
        <taxon>Pararge</taxon>
    </lineage>
</organism>
<feature type="signal peptide" evidence="2">
    <location>
        <begin position="1"/>
        <end position="22"/>
    </location>
</feature>
<feature type="compositionally biased region" description="Polar residues" evidence="1">
    <location>
        <begin position="102"/>
        <end position="113"/>
    </location>
</feature>
<protein>
    <submittedName>
        <fullName evidence="3">Jg23613 protein</fullName>
    </submittedName>
</protein>
<feature type="compositionally biased region" description="Low complexity" evidence="1">
    <location>
        <begin position="126"/>
        <end position="142"/>
    </location>
</feature>
<evidence type="ECO:0000256" key="2">
    <source>
        <dbReference type="SAM" id="SignalP"/>
    </source>
</evidence>
<keyword evidence="2" id="KW-0732">Signal</keyword>
<name>A0A8S4SMT8_9NEOP</name>
<feature type="region of interest" description="Disordered" evidence="1">
    <location>
        <begin position="60"/>
        <end position="154"/>
    </location>
</feature>
<evidence type="ECO:0000256" key="1">
    <source>
        <dbReference type="SAM" id="MobiDB-lite"/>
    </source>
</evidence>
<evidence type="ECO:0000313" key="4">
    <source>
        <dbReference type="Proteomes" id="UP000838756"/>
    </source>
</evidence>
<proteinExistence type="predicted"/>
<dbReference type="Proteomes" id="UP000838756">
    <property type="component" value="Unassembled WGS sequence"/>
</dbReference>
<dbReference type="OrthoDB" id="7790053at2759"/>
<dbReference type="AlphaFoldDB" id="A0A8S4SMT8"/>
<gene>
    <name evidence="3" type="primary">jg23613</name>
    <name evidence="3" type="ORF">PAEG_LOCUS25317</name>
</gene>
<accession>A0A8S4SMT8</accession>
<keyword evidence="4" id="KW-1185">Reference proteome</keyword>
<comment type="caution">
    <text evidence="3">The sequence shown here is derived from an EMBL/GenBank/DDBJ whole genome shotgun (WGS) entry which is preliminary data.</text>
</comment>
<dbReference type="EMBL" id="CAKXAJ010026310">
    <property type="protein sequence ID" value="CAH2266469.1"/>
    <property type="molecule type" value="Genomic_DNA"/>
</dbReference>
<reference evidence="3" key="1">
    <citation type="submission" date="2022-03" db="EMBL/GenBank/DDBJ databases">
        <authorList>
            <person name="Lindestad O."/>
        </authorList>
    </citation>
    <scope>NUCLEOTIDE SEQUENCE</scope>
</reference>